<dbReference type="AlphaFoldDB" id="A0A2J5HIK8"/>
<evidence type="ECO:0000313" key="5">
    <source>
        <dbReference type="Proteomes" id="UP000235023"/>
    </source>
</evidence>
<dbReference type="Gene3D" id="3.40.366.10">
    <property type="entry name" value="Malonyl-Coenzyme A Acyl Carrier Protein, domain 2"/>
    <property type="match status" value="1"/>
</dbReference>
<evidence type="ECO:0000313" key="4">
    <source>
        <dbReference type="EMBL" id="PLN76889.1"/>
    </source>
</evidence>
<dbReference type="Pfam" id="PF22621">
    <property type="entry name" value="CurL-like_PKS_C"/>
    <property type="match status" value="1"/>
</dbReference>
<dbReference type="OrthoDB" id="4510994at2759"/>
<dbReference type="Proteomes" id="UP000235023">
    <property type="component" value="Unassembled WGS sequence"/>
</dbReference>
<keyword evidence="5" id="KW-1185">Reference proteome</keyword>
<feature type="domain" description="Malonyl-CoA:ACP transacylase (MAT)" evidence="3">
    <location>
        <begin position="113"/>
        <end position="150"/>
    </location>
</feature>
<dbReference type="Pfam" id="PF00698">
    <property type="entry name" value="Acyl_transf_1"/>
    <property type="match status" value="1"/>
</dbReference>
<reference evidence="5" key="1">
    <citation type="submission" date="2017-12" db="EMBL/GenBank/DDBJ databases">
        <authorList>
            <consortium name="DOE Joint Genome Institute"/>
            <person name="Mondo S.J."/>
            <person name="Kjaerbolling I."/>
            <person name="Vesth T.C."/>
            <person name="Frisvad J.C."/>
            <person name="Nybo J.L."/>
            <person name="Theobald S."/>
            <person name="Kuo A."/>
            <person name="Bowyer P."/>
            <person name="Matsuda Y."/>
            <person name="Lyhne E.K."/>
            <person name="Kogle M.E."/>
            <person name="Clum A."/>
            <person name="Lipzen A."/>
            <person name="Salamov A."/>
            <person name="Ngan C.Y."/>
            <person name="Daum C."/>
            <person name="Chiniquy J."/>
            <person name="Barry K."/>
            <person name="LaButti K."/>
            <person name="Haridas S."/>
            <person name="Simmons B.A."/>
            <person name="Magnuson J.K."/>
            <person name="Mortensen U.H."/>
            <person name="Larsen T.O."/>
            <person name="Grigoriev I.V."/>
            <person name="Baker S.E."/>
            <person name="Andersen M.R."/>
            <person name="Nordberg H.P."/>
            <person name="Cantor M.N."/>
            <person name="Hua S.X."/>
        </authorList>
    </citation>
    <scope>NUCLEOTIDE SEQUENCE [LARGE SCALE GENOMIC DNA]</scope>
    <source>
        <strain evidence="5">IBT 19404</strain>
    </source>
</reference>
<dbReference type="InterPro" id="IPR014043">
    <property type="entry name" value="Acyl_transferase_dom"/>
</dbReference>
<dbReference type="GO" id="GO:0006633">
    <property type="term" value="P:fatty acid biosynthetic process"/>
    <property type="evidence" value="ECO:0007669"/>
    <property type="project" value="TreeGrafter"/>
</dbReference>
<dbReference type="Gene3D" id="3.30.70.3290">
    <property type="match status" value="1"/>
</dbReference>
<dbReference type="GO" id="GO:0044550">
    <property type="term" value="P:secondary metabolite biosynthetic process"/>
    <property type="evidence" value="ECO:0007669"/>
    <property type="project" value="TreeGrafter"/>
</dbReference>
<dbReference type="SUPFAM" id="SSF52151">
    <property type="entry name" value="FabD/lysophospholipase-like"/>
    <property type="match status" value="1"/>
</dbReference>
<evidence type="ECO:0000256" key="1">
    <source>
        <dbReference type="ARBA" id="ARBA00022450"/>
    </source>
</evidence>
<organism evidence="4 5">
    <name type="scientific">Aspergillus taichungensis</name>
    <dbReference type="NCBI Taxonomy" id="482145"/>
    <lineage>
        <taxon>Eukaryota</taxon>
        <taxon>Fungi</taxon>
        <taxon>Dikarya</taxon>
        <taxon>Ascomycota</taxon>
        <taxon>Pezizomycotina</taxon>
        <taxon>Eurotiomycetes</taxon>
        <taxon>Eurotiomycetidae</taxon>
        <taxon>Eurotiales</taxon>
        <taxon>Aspergillaceae</taxon>
        <taxon>Aspergillus</taxon>
        <taxon>Aspergillus subgen. Circumdati</taxon>
    </lineage>
</organism>
<keyword evidence="1" id="KW-0596">Phosphopantetheine</keyword>
<name>A0A2J5HIK8_9EURO</name>
<protein>
    <recommendedName>
        <fullName evidence="3">Malonyl-CoA:ACP transacylase (MAT) domain-containing protein</fullName>
    </recommendedName>
</protein>
<proteinExistence type="predicted"/>
<dbReference type="GO" id="GO:0004312">
    <property type="term" value="F:fatty acid synthase activity"/>
    <property type="evidence" value="ECO:0007669"/>
    <property type="project" value="TreeGrafter"/>
</dbReference>
<dbReference type="PANTHER" id="PTHR43775:SF37">
    <property type="entry name" value="SI:DKEY-61P9.11"/>
    <property type="match status" value="1"/>
</dbReference>
<dbReference type="PANTHER" id="PTHR43775">
    <property type="entry name" value="FATTY ACID SYNTHASE"/>
    <property type="match status" value="1"/>
</dbReference>
<dbReference type="InterPro" id="IPR016035">
    <property type="entry name" value="Acyl_Trfase/lysoPLipase"/>
</dbReference>
<gene>
    <name evidence="4" type="ORF">BDW42DRAFT_13018</name>
</gene>
<keyword evidence="2" id="KW-0597">Phosphoprotein</keyword>
<accession>A0A2J5HIK8</accession>
<evidence type="ECO:0000256" key="2">
    <source>
        <dbReference type="ARBA" id="ARBA00022553"/>
    </source>
</evidence>
<dbReference type="InterPro" id="IPR001227">
    <property type="entry name" value="Ac_transferase_dom_sf"/>
</dbReference>
<evidence type="ECO:0000259" key="3">
    <source>
        <dbReference type="Pfam" id="PF00698"/>
    </source>
</evidence>
<dbReference type="InterPro" id="IPR050091">
    <property type="entry name" value="PKS_NRPS_Biosynth_Enz"/>
</dbReference>
<sequence length="223" mass="24908">MWEYCSHKQVILESARLHLSRETGGTVGRRHMAPFLVPVSATSANSLARQIQHVKDYCKSPTVAAQDLAHTLGARRDHHRHRAFAIMAGDTDISELPAFESGTTSTKPPEQLVFVFTGQGAQWPGMGKELIPAFDTFRADIRRLDGVLQSLPVPPTWSMEGTCKASSSPQQNKDLQRPGYPVIMTPFSYMAHLFTPRRAHTLSLCPFVVVRPDFKFSCHLMSY</sequence>
<dbReference type="EMBL" id="KZ559607">
    <property type="protein sequence ID" value="PLN76889.1"/>
    <property type="molecule type" value="Genomic_DNA"/>
</dbReference>